<dbReference type="AlphaFoldDB" id="A0A914YIA4"/>
<keyword evidence="2" id="KW-1185">Reference proteome</keyword>
<evidence type="ECO:0000313" key="2">
    <source>
        <dbReference type="Proteomes" id="UP000887577"/>
    </source>
</evidence>
<dbReference type="Gene3D" id="1.10.472.80">
    <property type="entry name" value="Ypt/Rab-GAP domain of gyp1p, domain 3"/>
    <property type="match status" value="1"/>
</dbReference>
<proteinExistence type="predicted"/>
<dbReference type="WBParaSite" id="PSU_v2.g20067.t1">
    <property type="protein sequence ID" value="PSU_v2.g20067.t1"/>
    <property type="gene ID" value="PSU_v2.g20067"/>
</dbReference>
<dbReference type="InterPro" id="IPR000195">
    <property type="entry name" value="Rab-GAP-TBC_dom"/>
</dbReference>
<reference evidence="3" key="1">
    <citation type="submission" date="2022-11" db="UniProtKB">
        <authorList>
            <consortium name="WormBaseParasite"/>
        </authorList>
    </citation>
    <scope>IDENTIFICATION</scope>
</reference>
<sequence>MYKSNRNSEVESLPSVPRKASDAVNVGICQFSMSHFYERSDSDDITTRLNNDNNKLPLRHYMSADSAITTDSGSSGSDSDEFYSSLNSTDATEIRHLPRQMAVDVEEDQRDSVFTVDRSFSVDSGYTEEFRPSDDASNDLRQASKLAKAWLKRNEFRKKVLSESRFYDLSENVKHYVKKFVRNNDWPATHEIRADIWKVLCHTKDFDVHKRLYTEQLEDLTKSGVKALHPICLSFDGIVVYDHGLKEQGAVTLQRLLIVVECVRPEIRYVPILYPLCAMFLHYMGAEETFACTMRLLSQGNGFMLQSEVAVYASAHTILALLKKHKKKVYNHLKARCGTNDDEKLAEVFNNWAAWIFKFLPYQHLVRVIDCFLVEGHKMLLRVVLALTYVWYKEKGKQTLSSANNNNSKSIDDKLTSVKDEIIQVIQDCPISVSTLLDICVSIRNFKYSTVQRLQADFEAKHRDKINFERSLKQQLSPSRTMYTQVFASAIIDSEVASEIMGALPNRFQLETPALLFRLSENGVSFTQLWNS</sequence>
<name>A0A914YIA4_9BILA</name>
<evidence type="ECO:0000313" key="3">
    <source>
        <dbReference type="WBParaSite" id="PSU_v2.g20067.t1"/>
    </source>
</evidence>
<protein>
    <submittedName>
        <fullName evidence="3">Rab-GAP TBC domain-containing protein</fullName>
    </submittedName>
</protein>
<dbReference type="PROSITE" id="PS50086">
    <property type="entry name" value="TBC_RABGAP"/>
    <property type="match status" value="1"/>
</dbReference>
<dbReference type="Proteomes" id="UP000887577">
    <property type="component" value="Unplaced"/>
</dbReference>
<dbReference type="Gene3D" id="1.10.8.270">
    <property type="entry name" value="putative rabgap domain of human tbc1 domain family member 14 like domains"/>
    <property type="match status" value="1"/>
</dbReference>
<accession>A0A914YIA4</accession>
<feature type="domain" description="Rab-GAP TBC" evidence="1">
    <location>
        <begin position="187"/>
        <end position="376"/>
    </location>
</feature>
<organism evidence="2 3">
    <name type="scientific">Panagrolaimus superbus</name>
    <dbReference type="NCBI Taxonomy" id="310955"/>
    <lineage>
        <taxon>Eukaryota</taxon>
        <taxon>Metazoa</taxon>
        <taxon>Ecdysozoa</taxon>
        <taxon>Nematoda</taxon>
        <taxon>Chromadorea</taxon>
        <taxon>Rhabditida</taxon>
        <taxon>Tylenchina</taxon>
        <taxon>Panagrolaimomorpha</taxon>
        <taxon>Panagrolaimoidea</taxon>
        <taxon>Panagrolaimidae</taxon>
        <taxon>Panagrolaimus</taxon>
    </lineage>
</organism>
<dbReference type="SMART" id="SM00164">
    <property type="entry name" value="TBC"/>
    <property type="match status" value="1"/>
</dbReference>
<evidence type="ECO:0000259" key="1">
    <source>
        <dbReference type="PROSITE" id="PS50086"/>
    </source>
</evidence>
<dbReference type="Pfam" id="PF00566">
    <property type="entry name" value="RabGAP-TBC"/>
    <property type="match status" value="1"/>
</dbReference>
<dbReference type="SUPFAM" id="SSF47923">
    <property type="entry name" value="Ypt/Rab-GAP domain of gyp1p"/>
    <property type="match status" value="1"/>
</dbReference>
<dbReference type="InterPro" id="IPR035969">
    <property type="entry name" value="Rab-GAP_TBC_sf"/>
</dbReference>